<feature type="region of interest" description="Disordered" evidence="1">
    <location>
        <begin position="54"/>
        <end position="120"/>
    </location>
</feature>
<dbReference type="EMBL" id="KV428027">
    <property type="protein sequence ID" value="KZT40914.1"/>
    <property type="molecule type" value="Genomic_DNA"/>
</dbReference>
<feature type="compositionally biased region" description="Gly residues" evidence="1">
    <location>
        <begin position="154"/>
        <end position="172"/>
    </location>
</feature>
<keyword evidence="3" id="KW-1185">Reference proteome</keyword>
<evidence type="ECO:0000313" key="3">
    <source>
        <dbReference type="Proteomes" id="UP000076798"/>
    </source>
</evidence>
<dbReference type="AlphaFoldDB" id="A0A166FQX7"/>
<reference evidence="2 3" key="1">
    <citation type="journal article" date="2016" name="Mol. Biol. Evol.">
        <title>Comparative Genomics of Early-Diverging Mushroom-Forming Fungi Provides Insights into the Origins of Lignocellulose Decay Capabilities.</title>
        <authorList>
            <person name="Nagy L.G."/>
            <person name="Riley R."/>
            <person name="Tritt A."/>
            <person name="Adam C."/>
            <person name="Daum C."/>
            <person name="Floudas D."/>
            <person name="Sun H."/>
            <person name="Yadav J.S."/>
            <person name="Pangilinan J."/>
            <person name="Larsson K.H."/>
            <person name="Matsuura K."/>
            <person name="Barry K."/>
            <person name="Labutti K."/>
            <person name="Kuo R."/>
            <person name="Ohm R.A."/>
            <person name="Bhattacharya S.S."/>
            <person name="Shirouzu T."/>
            <person name="Yoshinaga Y."/>
            <person name="Martin F.M."/>
            <person name="Grigoriev I.V."/>
            <person name="Hibbett D.S."/>
        </authorList>
    </citation>
    <scope>NUCLEOTIDE SEQUENCE [LARGE SCALE GENOMIC DNA]</scope>
    <source>
        <strain evidence="2 3">HHB10207 ss-3</strain>
    </source>
</reference>
<protein>
    <submittedName>
        <fullName evidence="2">Uncharacterized protein</fullName>
    </submittedName>
</protein>
<feature type="compositionally biased region" description="Polar residues" evidence="1">
    <location>
        <begin position="110"/>
        <end position="120"/>
    </location>
</feature>
<accession>A0A166FQX7</accession>
<dbReference type="Proteomes" id="UP000076798">
    <property type="component" value="Unassembled WGS sequence"/>
</dbReference>
<feature type="region of interest" description="Disordered" evidence="1">
    <location>
        <begin position="144"/>
        <end position="178"/>
    </location>
</feature>
<feature type="compositionally biased region" description="Polar residues" evidence="1">
    <location>
        <begin position="56"/>
        <end position="78"/>
    </location>
</feature>
<organism evidence="2 3">
    <name type="scientific">Sistotremastrum suecicum HHB10207 ss-3</name>
    <dbReference type="NCBI Taxonomy" id="1314776"/>
    <lineage>
        <taxon>Eukaryota</taxon>
        <taxon>Fungi</taxon>
        <taxon>Dikarya</taxon>
        <taxon>Basidiomycota</taxon>
        <taxon>Agaricomycotina</taxon>
        <taxon>Agaricomycetes</taxon>
        <taxon>Sistotremastrales</taxon>
        <taxon>Sistotremastraceae</taxon>
        <taxon>Sistotremastrum</taxon>
    </lineage>
</organism>
<evidence type="ECO:0000256" key="1">
    <source>
        <dbReference type="SAM" id="MobiDB-lite"/>
    </source>
</evidence>
<name>A0A166FQX7_9AGAM</name>
<gene>
    <name evidence="2" type="ORF">SISSUDRAFT_1031641</name>
</gene>
<proteinExistence type="predicted"/>
<evidence type="ECO:0000313" key="2">
    <source>
        <dbReference type="EMBL" id="KZT40914.1"/>
    </source>
</evidence>
<sequence length="178" mass="18351">MSNTNLNELMESLQSVQRVLSANTAPDGTIPPWLQTLEDQRRALVNSLNLALGITGSDSTSSPTANAITSPSPTSGSNPHIAPSPSIVPNAGSATPTPSFTPLAPPFELRSQSPYTPTVPSWNAQPCESNHCISIDATSLNPWNLPMLKPGDDGYQGGGGKNSGGEEATGGGDEGEGR</sequence>